<dbReference type="EMBL" id="RXFM01000005">
    <property type="protein sequence ID" value="RST71901.1"/>
    <property type="molecule type" value="Genomic_DNA"/>
</dbReference>
<dbReference type="InterPro" id="IPR016032">
    <property type="entry name" value="Sig_transdc_resp-reg_C-effctor"/>
</dbReference>
<keyword evidence="5" id="KW-1185">Reference proteome</keyword>
<dbReference type="CDD" id="cd00383">
    <property type="entry name" value="trans_reg_C"/>
    <property type="match status" value="1"/>
</dbReference>
<dbReference type="InterPro" id="IPR036388">
    <property type="entry name" value="WH-like_DNA-bd_sf"/>
</dbReference>
<gene>
    <name evidence="4" type="ORF">EIC27_00705</name>
</gene>
<dbReference type="GO" id="GO:0006355">
    <property type="term" value="P:regulation of DNA-templated transcription"/>
    <property type="evidence" value="ECO:0007669"/>
    <property type="project" value="InterPro"/>
</dbReference>
<dbReference type="Pfam" id="PF00486">
    <property type="entry name" value="Trans_reg_C"/>
    <property type="match status" value="1"/>
</dbReference>
<feature type="DNA-binding region" description="OmpR/PhoB-type" evidence="2">
    <location>
        <begin position="107"/>
        <end position="205"/>
    </location>
</feature>
<dbReference type="Gene3D" id="1.10.10.10">
    <property type="entry name" value="Winged helix-like DNA-binding domain superfamily/Winged helix DNA-binding domain"/>
    <property type="match status" value="1"/>
</dbReference>
<dbReference type="GO" id="GO:0003677">
    <property type="term" value="F:DNA binding"/>
    <property type="evidence" value="ECO:0007669"/>
    <property type="project" value="UniProtKB-UniRule"/>
</dbReference>
<evidence type="ECO:0000313" key="4">
    <source>
        <dbReference type="EMBL" id="RST71901.1"/>
    </source>
</evidence>
<protein>
    <submittedName>
        <fullName evidence="4">Response regulator transcription factor</fullName>
    </submittedName>
</protein>
<dbReference type="GO" id="GO:0000160">
    <property type="term" value="P:phosphorelay signal transduction system"/>
    <property type="evidence" value="ECO:0007669"/>
    <property type="project" value="InterPro"/>
</dbReference>
<feature type="domain" description="OmpR/PhoB-type" evidence="3">
    <location>
        <begin position="107"/>
        <end position="205"/>
    </location>
</feature>
<keyword evidence="1 2" id="KW-0238">DNA-binding</keyword>
<dbReference type="Proteomes" id="UP000279470">
    <property type="component" value="Unassembled WGS sequence"/>
</dbReference>
<dbReference type="OrthoDB" id="9802426at2"/>
<comment type="caution">
    <text evidence="4">The sequence shown here is derived from an EMBL/GenBank/DDBJ whole genome shotgun (WGS) entry which is preliminary data.</text>
</comment>
<proteinExistence type="predicted"/>
<dbReference type="SUPFAM" id="SSF46894">
    <property type="entry name" value="C-terminal effector domain of the bipartite response regulators"/>
    <property type="match status" value="1"/>
</dbReference>
<evidence type="ECO:0000259" key="3">
    <source>
        <dbReference type="PROSITE" id="PS51755"/>
    </source>
</evidence>
<accession>A0A3R9ZBX8</accession>
<organism evidence="4 5">
    <name type="scientific">Candidatus Aquarickettsia rohweri</name>
    <dbReference type="NCBI Taxonomy" id="2602574"/>
    <lineage>
        <taxon>Bacteria</taxon>
        <taxon>Pseudomonadati</taxon>
        <taxon>Pseudomonadota</taxon>
        <taxon>Alphaproteobacteria</taxon>
        <taxon>Rickettsiales</taxon>
        <taxon>Candidatus Midichloriaceae</taxon>
        <taxon>Candidatus Aquarickettsia</taxon>
    </lineage>
</organism>
<name>A0A3R9ZBX8_9RICK</name>
<dbReference type="RefSeq" id="WP_126044247.1">
    <property type="nucleotide sequence ID" value="NZ_RXFM01000005.1"/>
</dbReference>
<dbReference type="InterPro" id="IPR001867">
    <property type="entry name" value="OmpR/PhoB-type_DNA-bd"/>
</dbReference>
<sequence>MVNLILKQRWQRSKFSLVMIIILSKSKYLEDALKNLKIYRDIKINTVNDFENLDCYNAVYIIDERNHLKEKYKICITLSKKLNTDLKKPFHISSLNALLVKKLRELDNFLFHNKFAFFYNKRLLINFNDKKINLTEKEANLLRFIFKRPGHTINKSNLLQELWQYSSDLETLTIETHIYLLKSKFKKLGFENVLSIKNDIIKFTI</sequence>
<evidence type="ECO:0000313" key="5">
    <source>
        <dbReference type="Proteomes" id="UP000279470"/>
    </source>
</evidence>
<dbReference type="AlphaFoldDB" id="A0A3R9ZBX8"/>
<dbReference type="PROSITE" id="PS51755">
    <property type="entry name" value="OMPR_PHOB"/>
    <property type="match status" value="1"/>
</dbReference>
<evidence type="ECO:0000256" key="1">
    <source>
        <dbReference type="ARBA" id="ARBA00023125"/>
    </source>
</evidence>
<reference evidence="5" key="1">
    <citation type="submission" date="2018-11" db="EMBL/GenBank/DDBJ databases">
        <title>Phylogenetic, genomic, and biogeographic characterization of a novel and ubiquitous marine invertebrate-associated Rickettsiales parasite, Candidatus Marinoinvertebrata rohwerii, gen. nov., sp. nov.</title>
        <authorList>
            <person name="Klinges J.G."/>
            <person name="Rosales S.M."/>
            <person name="Mcminds R."/>
            <person name="Shaver E.C."/>
            <person name="Shantz A."/>
            <person name="Peters E.C."/>
            <person name="Burkepile D.E."/>
            <person name="Silliman B.R."/>
            <person name="Vega Thurber R.L."/>
        </authorList>
    </citation>
    <scope>NUCLEOTIDE SEQUENCE [LARGE SCALE GENOMIC DNA]</scope>
    <source>
        <strain evidence="5">a_cerv_44</strain>
    </source>
</reference>
<evidence type="ECO:0000256" key="2">
    <source>
        <dbReference type="PROSITE-ProRule" id="PRU01091"/>
    </source>
</evidence>